<organism evidence="1 2">
    <name type="scientific">Labeo rohita</name>
    <name type="common">Indian major carp</name>
    <name type="synonym">Cyprinus rohita</name>
    <dbReference type="NCBI Taxonomy" id="84645"/>
    <lineage>
        <taxon>Eukaryota</taxon>
        <taxon>Metazoa</taxon>
        <taxon>Chordata</taxon>
        <taxon>Craniata</taxon>
        <taxon>Vertebrata</taxon>
        <taxon>Euteleostomi</taxon>
        <taxon>Actinopterygii</taxon>
        <taxon>Neopterygii</taxon>
        <taxon>Teleostei</taxon>
        <taxon>Ostariophysi</taxon>
        <taxon>Cypriniformes</taxon>
        <taxon>Cyprinidae</taxon>
        <taxon>Labeoninae</taxon>
        <taxon>Labeonini</taxon>
        <taxon>Labeo</taxon>
    </lineage>
</organism>
<dbReference type="PANTHER" id="PTHR31025">
    <property type="entry name" value="SI:CH211-196P9.1-RELATED"/>
    <property type="match status" value="1"/>
</dbReference>
<dbReference type="Proteomes" id="UP000290572">
    <property type="component" value="Unassembled WGS sequence"/>
</dbReference>
<reference evidence="1 2" key="1">
    <citation type="submission" date="2018-03" db="EMBL/GenBank/DDBJ databases">
        <title>Draft genome sequence of Rohu Carp (Labeo rohita).</title>
        <authorList>
            <person name="Das P."/>
            <person name="Kushwaha B."/>
            <person name="Joshi C.G."/>
            <person name="Kumar D."/>
            <person name="Nagpure N.S."/>
            <person name="Sahoo L."/>
            <person name="Das S.P."/>
            <person name="Bit A."/>
            <person name="Patnaik S."/>
            <person name="Meher P.K."/>
            <person name="Jayasankar P."/>
            <person name="Koringa P.G."/>
            <person name="Patel N.V."/>
            <person name="Hinsu A.T."/>
            <person name="Kumar R."/>
            <person name="Pandey M."/>
            <person name="Agarwal S."/>
            <person name="Srivastava S."/>
            <person name="Singh M."/>
            <person name="Iquebal M.A."/>
            <person name="Jaiswal S."/>
            <person name="Angadi U.B."/>
            <person name="Kumar N."/>
            <person name="Raza M."/>
            <person name="Shah T.M."/>
            <person name="Rai A."/>
            <person name="Jena J.K."/>
        </authorList>
    </citation>
    <scope>NUCLEOTIDE SEQUENCE [LARGE SCALE GENOMIC DNA]</scope>
    <source>
        <strain evidence="1">DASCIFA01</strain>
        <tissue evidence="1">Testis</tissue>
    </source>
</reference>
<evidence type="ECO:0000313" key="1">
    <source>
        <dbReference type="EMBL" id="RXN19553.1"/>
    </source>
</evidence>
<keyword evidence="2" id="KW-1185">Reference proteome</keyword>
<dbReference type="PANTHER" id="PTHR31025:SF19">
    <property type="entry name" value="SI:CH73-42K18.1-RELATED"/>
    <property type="match status" value="1"/>
</dbReference>
<dbReference type="AlphaFoldDB" id="A0A498MIF9"/>
<evidence type="ECO:0000313" key="2">
    <source>
        <dbReference type="Proteomes" id="UP000290572"/>
    </source>
</evidence>
<comment type="caution">
    <text evidence="1">The sequence shown here is derived from an EMBL/GenBank/DDBJ whole genome shotgun (WGS) entry which is preliminary data.</text>
</comment>
<dbReference type="EMBL" id="QBIY01012664">
    <property type="protein sequence ID" value="RXN19553.1"/>
    <property type="molecule type" value="Genomic_DNA"/>
</dbReference>
<proteinExistence type="predicted"/>
<name>A0A498MIF9_LABRO</name>
<protein>
    <submittedName>
        <fullName evidence="1">Sterile alpha motif domain-containing 3-like isoform X2</fullName>
    </submittedName>
</protein>
<gene>
    <name evidence="1" type="ORF">ROHU_007250</name>
</gene>
<sequence length="212" mass="23943">MEDSVRLRRRTLHCVLDLVAQLSMSILAEFNRICGKNLQTEFFQELDRFIPRFLDIFKAKGGDTGCKLKKILQQTSDIIGRRTAVLHGLPLLLGEDPTDFYKTCFDSDDDEVLSSISIGILTVISEDCETTPYLLHLDALSTAIILEGKVVMDDLGNLPKAMCTLFGLMYALNLEYPPVMKNTFDFIQRVILSLGHKSLKPRIQSLKTLLMQ</sequence>
<accession>A0A498MIF9</accession>